<name>A0A8S5MAB9_9CAUD</name>
<dbReference type="InterPro" id="IPR032427">
    <property type="entry name" value="P22_portal"/>
</dbReference>
<protein>
    <submittedName>
        <fullName evidence="1">Portal protein</fullName>
    </submittedName>
</protein>
<reference evidence="1" key="1">
    <citation type="journal article" date="2021" name="Proc. Natl. Acad. Sci. U.S.A.">
        <title>A Catalog of Tens of Thousands of Viruses from Human Metagenomes Reveals Hidden Associations with Chronic Diseases.</title>
        <authorList>
            <person name="Tisza M.J."/>
            <person name="Buck C.B."/>
        </authorList>
    </citation>
    <scope>NUCLEOTIDE SEQUENCE</scope>
    <source>
        <strain evidence="1">CtKvA22</strain>
    </source>
</reference>
<organism evidence="1">
    <name type="scientific">Siphoviridae sp. ctKvA22</name>
    <dbReference type="NCBI Taxonomy" id="2826246"/>
    <lineage>
        <taxon>Viruses</taxon>
        <taxon>Duplodnaviria</taxon>
        <taxon>Heunggongvirae</taxon>
        <taxon>Uroviricota</taxon>
        <taxon>Caudoviricetes</taxon>
    </lineage>
</organism>
<proteinExistence type="predicted"/>
<dbReference type="Pfam" id="PF16510">
    <property type="entry name" value="P22_portal"/>
    <property type="match status" value="1"/>
</dbReference>
<accession>A0A8S5MAB9</accession>
<sequence>MFDEIESSVIVKKGEELLRKYMDGKKNLDKRIVENEQWYKMLHWEQIRDKDNGPRTASAWLFNSLANKHADAMDNYPQPNFLPREEGDKHDAEVLSKIVPVILKQNNFEQAYNDAWHDKLKSGTGVYKVFWDKDKDNGVGDIGIVDVDILNLFWEPGVKDIQKSPHLFHIELVNREEMEGEYPDFKFRGSGDIRSAKYMHDDTIDTTDKCMVVDWYYKKREGGRMTLHFIKFCEGNLLYATEQEEGMENGLYAHGRYPYEFDVLFPEKDSPAGFGYVDIMKDAQISIDNMWISFEKNVKWCSEPRYFSKDGNGINPEQFADLKNTIVNYTGDIENIRPIQTAPVGGIATNLYQLKIDELKETSSNRDFSQGSTASGVTAASAIAALQEAGSKTSRDMIKSAYRAFERINILVVELIREFYDEEREFRITGQQGEEFIRYSNENLKPTEEMLMGQVSVSSRKPIFDINITSQKSSPFSRIAQNELAKELYGAGLFNPQLTDQALICLEMMDFEGREEIIRKVSQNGAMLQQIQQMQMQIQQMAEVITQLTGRDMIGAVSGEAAGEEMPPTTGGGSADALGNAYRSAKGNTIAERAKTTTRERTAVN</sequence>
<evidence type="ECO:0000313" key="1">
    <source>
        <dbReference type="EMBL" id="DAD79172.1"/>
    </source>
</evidence>
<dbReference type="EMBL" id="BK014860">
    <property type="protein sequence ID" value="DAD79172.1"/>
    <property type="molecule type" value="Genomic_DNA"/>
</dbReference>